<keyword evidence="1" id="KW-1133">Transmembrane helix</keyword>
<evidence type="ECO:0000256" key="1">
    <source>
        <dbReference type="SAM" id="Phobius"/>
    </source>
</evidence>
<evidence type="ECO:0000313" key="5">
    <source>
        <dbReference type="Proteomes" id="UP001183604"/>
    </source>
</evidence>
<proteinExistence type="predicted"/>
<protein>
    <submittedName>
        <fullName evidence="2">Uncharacterized protein</fullName>
    </submittedName>
</protein>
<keyword evidence="1" id="KW-0472">Membrane</keyword>
<feature type="transmembrane region" description="Helical" evidence="1">
    <location>
        <begin position="81"/>
        <end position="101"/>
    </location>
</feature>
<dbReference type="Proteomes" id="UP001183604">
    <property type="component" value="Unassembled WGS sequence"/>
</dbReference>
<dbReference type="RefSeq" id="WP_270119907.1">
    <property type="nucleotide sequence ID" value="NZ_BAAAOM010000001.1"/>
</dbReference>
<dbReference type="AlphaFoldDB" id="A0A9X3PQQ7"/>
<evidence type="ECO:0000313" key="4">
    <source>
        <dbReference type="Proteomes" id="UP001145799"/>
    </source>
</evidence>
<comment type="caution">
    <text evidence="2">The sequence shown here is derived from an EMBL/GenBank/DDBJ whole genome shotgun (WGS) entry which is preliminary data.</text>
</comment>
<name>A0A9X3PQQ7_9ACTN</name>
<dbReference type="Proteomes" id="UP001145799">
    <property type="component" value="Unassembled WGS sequence"/>
</dbReference>
<feature type="transmembrane region" description="Helical" evidence="1">
    <location>
        <begin position="113"/>
        <end position="137"/>
    </location>
</feature>
<sequence length="169" mass="17821">MPTLPLRDESTVYVGHQYDSSPAFGFLWIGTETRYRTAAHLVRRPASGETVIEIQCATCEKELLLRVRSIALSRLMRKRSLITALVGLAVTVLAIAIGLVSEYAGAPIPLSTALGAVLVAAVPVGFATVGVGAYGWYNEASIRLYTATELGDGTHRLLAGAGSHGALAP</sequence>
<keyword evidence="1" id="KW-0812">Transmembrane</keyword>
<evidence type="ECO:0000313" key="3">
    <source>
        <dbReference type="EMBL" id="MDR7341286.1"/>
    </source>
</evidence>
<organism evidence="2 4">
    <name type="scientific">Glycomyces lechevalierae</name>
    <dbReference type="NCBI Taxonomy" id="256034"/>
    <lineage>
        <taxon>Bacteria</taxon>
        <taxon>Bacillati</taxon>
        <taxon>Actinomycetota</taxon>
        <taxon>Actinomycetes</taxon>
        <taxon>Glycomycetales</taxon>
        <taxon>Glycomycetaceae</taxon>
        <taxon>Glycomyces</taxon>
    </lineage>
</organism>
<reference evidence="2" key="1">
    <citation type="submission" date="2022-12" db="EMBL/GenBank/DDBJ databases">
        <title>Gycomyces niveus sp.nov., a novel actinomycete isolated from soil in Shouguang.</title>
        <authorList>
            <person name="Yang X."/>
        </authorList>
    </citation>
    <scope>NUCLEOTIDE SEQUENCE</scope>
    <source>
        <strain evidence="2">DSM 44724</strain>
    </source>
</reference>
<accession>A0A9X3PQQ7</accession>
<keyword evidence="5" id="KW-1185">Reference proteome</keyword>
<dbReference type="EMBL" id="JAPZVQ010000001">
    <property type="protein sequence ID" value="MDA1383723.1"/>
    <property type="molecule type" value="Genomic_DNA"/>
</dbReference>
<dbReference type="EMBL" id="JAVDYD010000001">
    <property type="protein sequence ID" value="MDR7341286.1"/>
    <property type="molecule type" value="Genomic_DNA"/>
</dbReference>
<evidence type="ECO:0000313" key="2">
    <source>
        <dbReference type="EMBL" id="MDA1383723.1"/>
    </source>
</evidence>
<reference evidence="3 5" key="2">
    <citation type="submission" date="2023-07" db="EMBL/GenBank/DDBJ databases">
        <title>Sequencing the genomes of 1000 actinobacteria strains.</title>
        <authorList>
            <person name="Klenk H.-P."/>
        </authorList>
    </citation>
    <scope>NUCLEOTIDE SEQUENCE [LARGE SCALE GENOMIC DNA]</scope>
    <source>
        <strain evidence="3 5">DSM 44724</strain>
    </source>
</reference>
<gene>
    <name evidence="3" type="ORF">J2S69_005005</name>
    <name evidence="2" type="ORF">O2L01_01905</name>
</gene>